<comment type="caution">
    <text evidence="1">The sequence shown here is derived from an EMBL/GenBank/DDBJ whole genome shotgun (WGS) entry which is preliminary data.</text>
</comment>
<evidence type="ECO:0000313" key="1">
    <source>
        <dbReference type="EMBL" id="GFY54425.1"/>
    </source>
</evidence>
<dbReference type="EMBL" id="BMAV01009856">
    <property type="protein sequence ID" value="GFY54425.1"/>
    <property type="molecule type" value="Genomic_DNA"/>
</dbReference>
<keyword evidence="2" id="KW-1185">Reference proteome</keyword>
<name>A0A8X6XIU0_9ARAC</name>
<feature type="non-terminal residue" evidence="1">
    <location>
        <position position="33"/>
    </location>
</feature>
<proteinExistence type="predicted"/>
<sequence>MWKVGGTKLAGFSGLEVNSEFCRQAKARLPLVE</sequence>
<dbReference type="AlphaFoldDB" id="A0A8X6XIU0"/>
<dbReference type="Proteomes" id="UP000886998">
    <property type="component" value="Unassembled WGS sequence"/>
</dbReference>
<gene>
    <name evidence="1" type="ORF">TNIN_302971</name>
</gene>
<organism evidence="1 2">
    <name type="scientific">Trichonephila inaurata madagascariensis</name>
    <dbReference type="NCBI Taxonomy" id="2747483"/>
    <lineage>
        <taxon>Eukaryota</taxon>
        <taxon>Metazoa</taxon>
        <taxon>Ecdysozoa</taxon>
        <taxon>Arthropoda</taxon>
        <taxon>Chelicerata</taxon>
        <taxon>Arachnida</taxon>
        <taxon>Araneae</taxon>
        <taxon>Araneomorphae</taxon>
        <taxon>Entelegynae</taxon>
        <taxon>Araneoidea</taxon>
        <taxon>Nephilidae</taxon>
        <taxon>Trichonephila</taxon>
        <taxon>Trichonephila inaurata</taxon>
    </lineage>
</organism>
<evidence type="ECO:0000313" key="2">
    <source>
        <dbReference type="Proteomes" id="UP000886998"/>
    </source>
</evidence>
<protein>
    <submittedName>
        <fullName evidence="1">Uncharacterized protein</fullName>
    </submittedName>
</protein>
<accession>A0A8X6XIU0</accession>
<reference evidence="1" key="1">
    <citation type="submission" date="2020-08" db="EMBL/GenBank/DDBJ databases">
        <title>Multicomponent nature underlies the extraordinary mechanical properties of spider dragline silk.</title>
        <authorList>
            <person name="Kono N."/>
            <person name="Nakamura H."/>
            <person name="Mori M."/>
            <person name="Yoshida Y."/>
            <person name="Ohtoshi R."/>
            <person name="Malay A.D."/>
            <person name="Moran D.A.P."/>
            <person name="Tomita M."/>
            <person name="Numata K."/>
            <person name="Arakawa K."/>
        </authorList>
    </citation>
    <scope>NUCLEOTIDE SEQUENCE</scope>
</reference>